<dbReference type="InterPro" id="IPR051624">
    <property type="entry name" value="RMD1/Sad1-interacting"/>
</dbReference>
<gene>
    <name evidence="3" type="ORF">JN12_01943</name>
</gene>
<dbReference type="Pfam" id="PF02582">
    <property type="entry name" value="DUF155"/>
    <property type="match status" value="1"/>
</dbReference>
<dbReference type="OrthoDB" id="5338490at2"/>
<feature type="domain" description="DUF155" evidence="2">
    <location>
        <begin position="54"/>
        <end position="222"/>
    </location>
</feature>
<reference evidence="3 4" key="1">
    <citation type="submission" date="2019-07" db="EMBL/GenBank/DDBJ databases">
        <title>Genomic Encyclopedia of Archaeal and Bacterial Type Strains, Phase II (KMG-II): from individual species to whole genera.</title>
        <authorList>
            <person name="Goeker M."/>
        </authorList>
    </citation>
    <scope>NUCLEOTIDE SEQUENCE [LARGE SCALE GENOMIC DNA]</scope>
    <source>
        <strain evidence="3 4">ATCC BAA-1139</strain>
    </source>
</reference>
<feature type="transmembrane region" description="Helical" evidence="1">
    <location>
        <begin position="251"/>
        <end position="269"/>
    </location>
</feature>
<keyword evidence="1" id="KW-0472">Membrane</keyword>
<dbReference type="InterPro" id="IPR003734">
    <property type="entry name" value="DUF155"/>
</dbReference>
<protein>
    <submittedName>
        <fullName evidence="3">Putative Rmd1/YagE family protein</fullName>
    </submittedName>
</protein>
<sequence>METFTFTAFALGGELDLNRLAASLEIARRYRWEEPMRLDPLTLAPCGGAEREQVYLYHFGGLVFLNCGNETITTFLNRLRGIAGIVKGEQHLKFREEYELRIAPEEPAITNDYAVMDHFDQAYIDIVCFVIAKSVALERIEGQVETVLDDMEGVIGNLGQGNLNIPDQRLARLASSILNFKYLSIAHIMVLDKPEITWDNPEADRLYLTMATHFELDQRYQEIKHKSETLLDITEVFSGLSHARRSARLEWIIIILIAIEIGLFLVEMVRR</sequence>
<evidence type="ECO:0000313" key="3">
    <source>
        <dbReference type="EMBL" id="TWJ19252.1"/>
    </source>
</evidence>
<keyword evidence="1" id="KW-0812">Transmembrane</keyword>
<dbReference type="EMBL" id="VLLN01000010">
    <property type="protein sequence ID" value="TWJ19252.1"/>
    <property type="molecule type" value="Genomic_DNA"/>
</dbReference>
<comment type="caution">
    <text evidence="3">The sequence shown here is derived from an EMBL/GenBank/DDBJ whole genome shotgun (WGS) entry which is preliminary data.</text>
</comment>
<accession>A0A562VN74</accession>
<proteinExistence type="predicted"/>
<dbReference type="PANTHER" id="PTHR16255:SF1">
    <property type="entry name" value="REQUIRED FOR MEIOTIC NUCLEAR DIVISION PROTEIN 1 HOMOLOG"/>
    <property type="match status" value="1"/>
</dbReference>
<name>A0A562VN74_9BACT</name>
<dbReference type="Proteomes" id="UP000319449">
    <property type="component" value="Unassembled WGS sequence"/>
</dbReference>
<evidence type="ECO:0000313" key="4">
    <source>
        <dbReference type="Proteomes" id="UP000319449"/>
    </source>
</evidence>
<keyword evidence="4" id="KW-1185">Reference proteome</keyword>
<dbReference type="PANTHER" id="PTHR16255">
    <property type="entry name" value="REQUIRED FOR MEIOTIC NUCLEAR DIVISION PROTEIN 1 HOMOLOG"/>
    <property type="match status" value="1"/>
</dbReference>
<organism evidence="3 4">
    <name type="scientific">Geobacter argillaceus</name>
    <dbReference type="NCBI Taxonomy" id="345631"/>
    <lineage>
        <taxon>Bacteria</taxon>
        <taxon>Pseudomonadati</taxon>
        <taxon>Thermodesulfobacteriota</taxon>
        <taxon>Desulfuromonadia</taxon>
        <taxon>Geobacterales</taxon>
        <taxon>Geobacteraceae</taxon>
        <taxon>Geobacter</taxon>
    </lineage>
</organism>
<evidence type="ECO:0000259" key="2">
    <source>
        <dbReference type="Pfam" id="PF02582"/>
    </source>
</evidence>
<evidence type="ECO:0000256" key="1">
    <source>
        <dbReference type="SAM" id="Phobius"/>
    </source>
</evidence>
<keyword evidence="1" id="KW-1133">Transmembrane helix</keyword>
<dbReference type="AlphaFoldDB" id="A0A562VN74"/>
<dbReference type="RefSeq" id="WP_145021858.1">
    <property type="nucleotide sequence ID" value="NZ_VLLN01000010.1"/>
</dbReference>